<feature type="non-terminal residue" evidence="1">
    <location>
        <position position="67"/>
    </location>
</feature>
<gene>
    <name evidence="1" type="primary">ORF165155</name>
</gene>
<name>A0A0B7B7Y1_9EUPU</name>
<dbReference type="EMBL" id="HACG01041546">
    <property type="protein sequence ID" value="CEK88411.1"/>
    <property type="molecule type" value="Transcribed_RNA"/>
</dbReference>
<reference evidence="1" key="1">
    <citation type="submission" date="2014-12" db="EMBL/GenBank/DDBJ databases">
        <title>Insight into the proteome of Arion vulgaris.</title>
        <authorList>
            <person name="Aradska J."/>
            <person name="Bulat T."/>
            <person name="Smidak R."/>
            <person name="Sarate P."/>
            <person name="Gangsoo J."/>
            <person name="Sialana F."/>
            <person name="Bilban M."/>
            <person name="Lubec G."/>
        </authorList>
    </citation>
    <scope>NUCLEOTIDE SEQUENCE</scope>
    <source>
        <tissue evidence="1">Skin</tissue>
    </source>
</reference>
<protein>
    <submittedName>
        <fullName evidence="1">Uncharacterized protein</fullName>
    </submittedName>
</protein>
<evidence type="ECO:0000313" key="1">
    <source>
        <dbReference type="EMBL" id="CEK88411.1"/>
    </source>
</evidence>
<proteinExistence type="predicted"/>
<accession>A0A0B7B7Y1</accession>
<sequence length="67" mass="7356">MTYKGNVCTILELAIDTWGTTAASKPQQKLQEAKPKPESDDLQNLINTTSDSYVVPGPQGKRRIVPL</sequence>
<organism evidence="1">
    <name type="scientific">Arion vulgaris</name>
    <dbReference type="NCBI Taxonomy" id="1028688"/>
    <lineage>
        <taxon>Eukaryota</taxon>
        <taxon>Metazoa</taxon>
        <taxon>Spiralia</taxon>
        <taxon>Lophotrochozoa</taxon>
        <taxon>Mollusca</taxon>
        <taxon>Gastropoda</taxon>
        <taxon>Heterobranchia</taxon>
        <taxon>Euthyneura</taxon>
        <taxon>Panpulmonata</taxon>
        <taxon>Eupulmonata</taxon>
        <taxon>Stylommatophora</taxon>
        <taxon>Helicina</taxon>
        <taxon>Arionoidea</taxon>
        <taxon>Arionidae</taxon>
        <taxon>Arion</taxon>
    </lineage>
</organism>
<dbReference type="AlphaFoldDB" id="A0A0B7B7Y1"/>